<dbReference type="EMBL" id="UYWY01023286">
    <property type="protein sequence ID" value="VDM47364.1"/>
    <property type="molecule type" value="Genomic_DNA"/>
</dbReference>
<protein>
    <submittedName>
        <fullName evidence="4">Secreted protein</fullName>
    </submittedName>
</protein>
<reference evidence="2 3" key="2">
    <citation type="submission" date="2018-11" db="EMBL/GenBank/DDBJ databases">
        <authorList>
            <consortium name="Pathogen Informatics"/>
        </authorList>
    </citation>
    <scope>NUCLEOTIDE SEQUENCE [LARGE SCALE GENOMIC DNA]</scope>
</reference>
<feature type="compositionally biased region" description="Basic and acidic residues" evidence="1">
    <location>
        <begin position="72"/>
        <end position="103"/>
    </location>
</feature>
<reference evidence="4" key="1">
    <citation type="submission" date="2016-06" db="UniProtKB">
        <authorList>
            <consortium name="WormBaseParasite"/>
        </authorList>
    </citation>
    <scope>IDENTIFICATION</scope>
</reference>
<proteinExistence type="predicted"/>
<gene>
    <name evidence="2" type="ORF">TCNE_LOCUS16043</name>
</gene>
<evidence type="ECO:0000313" key="4">
    <source>
        <dbReference type="WBParaSite" id="TCNE_0001604401-mRNA-1"/>
    </source>
</evidence>
<dbReference type="AlphaFoldDB" id="A0A183V5M3"/>
<evidence type="ECO:0000313" key="3">
    <source>
        <dbReference type="Proteomes" id="UP000050794"/>
    </source>
</evidence>
<evidence type="ECO:0000313" key="2">
    <source>
        <dbReference type="EMBL" id="VDM47364.1"/>
    </source>
</evidence>
<feature type="region of interest" description="Disordered" evidence="1">
    <location>
        <begin position="12"/>
        <end position="128"/>
    </location>
</feature>
<dbReference type="Proteomes" id="UP000050794">
    <property type="component" value="Unassembled WGS sequence"/>
</dbReference>
<feature type="compositionally biased region" description="Polar residues" evidence="1">
    <location>
        <begin position="49"/>
        <end position="67"/>
    </location>
</feature>
<dbReference type="WBParaSite" id="TCNE_0001604401-mRNA-1">
    <property type="protein sequence ID" value="TCNE_0001604401-mRNA-1"/>
    <property type="gene ID" value="TCNE_0001604401"/>
</dbReference>
<accession>A0A183V5M3</accession>
<organism evidence="3 4">
    <name type="scientific">Toxocara canis</name>
    <name type="common">Canine roundworm</name>
    <dbReference type="NCBI Taxonomy" id="6265"/>
    <lineage>
        <taxon>Eukaryota</taxon>
        <taxon>Metazoa</taxon>
        <taxon>Ecdysozoa</taxon>
        <taxon>Nematoda</taxon>
        <taxon>Chromadorea</taxon>
        <taxon>Rhabditida</taxon>
        <taxon>Spirurina</taxon>
        <taxon>Ascaridomorpha</taxon>
        <taxon>Ascaridoidea</taxon>
        <taxon>Toxocaridae</taxon>
        <taxon>Toxocara</taxon>
    </lineage>
</organism>
<name>A0A183V5M3_TOXCA</name>
<sequence length="128" mass="13651">MFVSTVVLLQCTKKKKADDPVTPSMRTIESVPPVAMPRASSAAVAPIKTISTTQKQPAENNEASPETNVAPKNEKKEGDEAKSTPEDNAAGDKKGADEKKASEEEGYEACPELTPEQLLKIAEATPNK</sequence>
<keyword evidence="3" id="KW-1185">Reference proteome</keyword>
<evidence type="ECO:0000256" key="1">
    <source>
        <dbReference type="SAM" id="MobiDB-lite"/>
    </source>
</evidence>